<keyword evidence="3" id="KW-1185">Reference proteome</keyword>
<protein>
    <submittedName>
        <fullName evidence="2">Zinc ribbon family protein</fullName>
    </submittedName>
</protein>
<accession>A0A4R1F6P6</accession>
<evidence type="ECO:0000256" key="1">
    <source>
        <dbReference type="SAM" id="Coils"/>
    </source>
</evidence>
<evidence type="ECO:0000313" key="3">
    <source>
        <dbReference type="Proteomes" id="UP000294887"/>
    </source>
</evidence>
<gene>
    <name evidence="2" type="ORF">EV695_2130</name>
</gene>
<sequence length="261" mass="30636">MRIEEMNKDLKQAYQTMVDTVEDLVVNQGENLQQALHTAEEQLSEWKELSQAEVEEITTELKHDFKKLDENLNESREAYKEEFKKEAAYVTDSVWSKLLAIMNTNTAQLIAFEKNLKDRVDAIKSDDHLTEHQEHTQWDSEHALWRAEIALWKKEHAEALDKLHTIETAIDQHSQLLDEHAQAITAHEAREHEHEETMAKAEKDPTSHVFEVKDEAKVAVHEQEKQEHQQHAELHDTMRKHHFAMMSLVNKLYKETRQATH</sequence>
<dbReference type="RefSeq" id="WP_131905882.1">
    <property type="nucleotide sequence ID" value="NZ_BAAAFU010000004.1"/>
</dbReference>
<name>A0A4R1F6P6_9GAMM</name>
<dbReference type="AlphaFoldDB" id="A0A4R1F6P6"/>
<reference evidence="2 3" key="1">
    <citation type="submission" date="2019-03" db="EMBL/GenBank/DDBJ databases">
        <title>Genomic Encyclopedia of Type Strains, Phase IV (KMG-IV): sequencing the most valuable type-strain genomes for metagenomic binning, comparative biology and taxonomic classification.</title>
        <authorList>
            <person name="Goeker M."/>
        </authorList>
    </citation>
    <scope>NUCLEOTIDE SEQUENCE [LARGE SCALE GENOMIC DNA]</scope>
    <source>
        <strain evidence="2 3">DSM 24830</strain>
    </source>
</reference>
<dbReference type="InterPro" id="IPR009912">
    <property type="entry name" value="DUF1451"/>
</dbReference>
<evidence type="ECO:0000313" key="2">
    <source>
        <dbReference type="EMBL" id="TCJ87618.1"/>
    </source>
</evidence>
<dbReference type="Pfam" id="PF07295">
    <property type="entry name" value="DUF1451"/>
    <property type="match status" value="1"/>
</dbReference>
<keyword evidence="1" id="KW-0175">Coiled coil</keyword>
<comment type="caution">
    <text evidence="2">The sequence shown here is derived from an EMBL/GenBank/DDBJ whole genome shotgun (WGS) entry which is preliminary data.</text>
</comment>
<dbReference type="OrthoDB" id="6382292at2"/>
<dbReference type="Proteomes" id="UP000294887">
    <property type="component" value="Unassembled WGS sequence"/>
</dbReference>
<feature type="coiled-coil region" evidence="1">
    <location>
        <begin position="29"/>
        <end position="56"/>
    </location>
</feature>
<organism evidence="2 3">
    <name type="scientific">Cocleimonas flava</name>
    <dbReference type="NCBI Taxonomy" id="634765"/>
    <lineage>
        <taxon>Bacteria</taxon>
        <taxon>Pseudomonadati</taxon>
        <taxon>Pseudomonadota</taxon>
        <taxon>Gammaproteobacteria</taxon>
        <taxon>Thiotrichales</taxon>
        <taxon>Thiotrichaceae</taxon>
        <taxon>Cocleimonas</taxon>
    </lineage>
</organism>
<proteinExistence type="predicted"/>
<dbReference type="EMBL" id="SMFQ01000003">
    <property type="protein sequence ID" value="TCJ87618.1"/>
    <property type="molecule type" value="Genomic_DNA"/>
</dbReference>